<accession>A0ABS7BRB6</accession>
<gene>
    <name evidence="3" type="ORF">KZ820_14850</name>
</gene>
<feature type="domain" description="OmpA-like" evidence="2">
    <location>
        <begin position="1"/>
        <end position="113"/>
    </location>
</feature>
<evidence type="ECO:0000259" key="2">
    <source>
        <dbReference type="PROSITE" id="PS51123"/>
    </source>
</evidence>
<dbReference type="InterPro" id="IPR050330">
    <property type="entry name" value="Bact_OuterMem_StrucFunc"/>
</dbReference>
<dbReference type="InterPro" id="IPR036737">
    <property type="entry name" value="OmpA-like_sf"/>
</dbReference>
<sequence>MDTAQQSIFAGPTAELNAYGRTLLAQVARRLQHVDAQLAVEGHTSAEGGAQSAANWRLSGARAEAARDTLVADGLSPDRFAQIVARAGTQPVYPDQPSRAENRRIAIIVLSEPSVLPRDGSLRF</sequence>
<reference evidence="3 4" key="1">
    <citation type="submission" date="2021-07" db="EMBL/GenBank/DDBJ databases">
        <title>Sphingomonas sp.</title>
        <authorList>
            <person name="Feng G."/>
            <person name="Li J."/>
            <person name="Pan M."/>
        </authorList>
    </citation>
    <scope>NUCLEOTIDE SEQUENCE [LARGE SCALE GENOMIC DNA]</scope>
    <source>
        <strain evidence="3 4">RRHST34</strain>
    </source>
</reference>
<dbReference type="Pfam" id="PF00691">
    <property type="entry name" value="OmpA"/>
    <property type="match status" value="1"/>
</dbReference>
<keyword evidence="1" id="KW-0472">Membrane</keyword>
<evidence type="ECO:0000256" key="1">
    <source>
        <dbReference type="PROSITE-ProRule" id="PRU00473"/>
    </source>
</evidence>
<evidence type="ECO:0000313" key="3">
    <source>
        <dbReference type="EMBL" id="MBW6532017.1"/>
    </source>
</evidence>
<comment type="caution">
    <text evidence="3">The sequence shown here is derived from an EMBL/GenBank/DDBJ whole genome shotgun (WGS) entry which is preliminary data.</text>
</comment>
<proteinExistence type="predicted"/>
<dbReference type="Proteomes" id="UP000759103">
    <property type="component" value="Unassembled WGS sequence"/>
</dbReference>
<dbReference type="PANTHER" id="PTHR30329:SF21">
    <property type="entry name" value="LIPOPROTEIN YIAD-RELATED"/>
    <property type="match status" value="1"/>
</dbReference>
<dbReference type="PROSITE" id="PS51123">
    <property type="entry name" value="OMPA_2"/>
    <property type="match status" value="1"/>
</dbReference>
<keyword evidence="4" id="KW-1185">Reference proteome</keyword>
<dbReference type="PANTHER" id="PTHR30329">
    <property type="entry name" value="STATOR ELEMENT OF FLAGELLAR MOTOR COMPLEX"/>
    <property type="match status" value="1"/>
</dbReference>
<evidence type="ECO:0000313" key="4">
    <source>
        <dbReference type="Proteomes" id="UP000759103"/>
    </source>
</evidence>
<dbReference type="SUPFAM" id="SSF103088">
    <property type="entry name" value="OmpA-like"/>
    <property type="match status" value="1"/>
</dbReference>
<name>A0ABS7BRB6_9SPHN</name>
<dbReference type="EMBL" id="JAHXZN010000005">
    <property type="protein sequence ID" value="MBW6532017.1"/>
    <property type="molecule type" value="Genomic_DNA"/>
</dbReference>
<organism evidence="3 4">
    <name type="scientific">Sphingomonas citri</name>
    <dbReference type="NCBI Taxonomy" id="2862499"/>
    <lineage>
        <taxon>Bacteria</taxon>
        <taxon>Pseudomonadati</taxon>
        <taxon>Pseudomonadota</taxon>
        <taxon>Alphaproteobacteria</taxon>
        <taxon>Sphingomonadales</taxon>
        <taxon>Sphingomonadaceae</taxon>
        <taxon>Sphingomonas</taxon>
    </lineage>
</organism>
<dbReference type="InterPro" id="IPR006665">
    <property type="entry name" value="OmpA-like"/>
</dbReference>
<dbReference type="CDD" id="cd07185">
    <property type="entry name" value="OmpA_C-like"/>
    <property type="match status" value="1"/>
</dbReference>
<protein>
    <submittedName>
        <fullName evidence="3">OmpA family protein</fullName>
    </submittedName>
</protein>
<dbReference type="Gene3D" id="3.30.1330.60">
    <property type="entry name" value="OmpA-like domain"/>
    <property type="match status" value="1"/>
</dbReference>